<dbReference type="Gene3D" id="3.40.50.300">
    <property type="entry name" value="P-loop containing nucleotide triphosphate hydrolases"/>
    <property type="match status" value="2"/>
</dbReference>
<evidence type="ECO:0000256" key="7">
    <source>
        <dbReference type="ARBA" id="ARBA00022840"/>
    </source>
</evidence>
<dbReference type="InterPro" id="IPR050388">
    <property type="entry name" value="ABC_Ni/Peptide_Import"/>
</dbReference>
<dbReference type="RefSeq" id="WP_090164794.1">
    <property type="nucleotide sequence ID" value="NZ_FOFB01000001.1"/>
</dbReference>
<keyword evidence="8" id="KW-1278">Translocase</keyword>
<dbReference type="CDD" id="cd03257">
    <property type="entry name" value="ABC_NikE_OppD_transporters"/>
    <property type="match status" value="2"/>
</dbReference>
<name>A0A1H8YW87_9BACT</name>
<dbReference type="GO" id="GO:0016887">
    <property type="term" value="F:ATP hydrolysis activity"/>
    <property type="evidence" value="ECO:0007669"/>
    <property type="project" value="InterPro"/>
</dbReference>
<comment type="subcellular location">
    <subcellularLocation>
        <location evidence="1">Cell inner membrane</location>
        <topology evidence="1">Peripheral membrane protein</topology>
    </subcellularLocation>
</comment>
<evidence type="ECO:0000256" key="3">
    <source>
        <dbReference type="ARBA" id="ARBA00022448"/>
    </source>
</evidence>
<accession>A0A1H8YW87</accession>
<dbReference type="InterPro" id="IPR003593">
    <property type="entry name" value="AAA+_ATPase"/>
</dbReference>
<keyword evidence="5" id="KW-0997">Cell inner membrane</keyword>
<keyword evidence="6" id="KW-0547">Nucleotide-binding</keyword>
<dbReference type="SUPFAM" id="SSF52540">
    <property type="entry name" value="P-loop containing nucleoside triphosphate hydrolases"/>
    <property type="match status" value="2"/>
</dbReference>
<proteinExistence type="inferred from homology"/>
<dbReference type="STRING" id="478744.SAMN05444359_10139"/>
<dbReference type="Proteomes" id="UP000199021">
    <property type="component" value="Unassembled WGS sequence"/>
</dbReference>
<keyword evidence="12" id="KW-1185">Reference proteome</keyword>
<evidence type="ECO:0000313" key="12">
    <source>
        <dbReference type="Proteomes" id="UP000199021"/>
    </source>
</evidence>
<dbReference type="PANTHER" id="PTHR43297">
    <property type="entry name" value="OLIGOPEPTIDE TRANSPORT ATP-BINDING PROTEIN APPD"/>
    <property type="match status" value="1"/>
</dbReference>
<keyword evidence="9" id="KW-0472">Membrane</keyword>
<organism evidence="11 12">
    <name type="scientific">Neolewinella agarilytica</name>
    <dbReference type="NCBI Taxonomy" id="478744"/>
    <lineage>
        <taxon>Bacteria</taxon>
        <taxon>Pseudomonadati</taxon>
        <taxon>Bacteroidota</taxon>
        <taxon>Saprospiria</taxon>
        <taxon>Saprospirales</taxon>
        <taxon>Lewinellaceae</taxon>
        <taxon>Neolewinella</taxon>
    </lineage>
</organism>
<dbReference type="SMART" id="SM00382">
    <property type="entry name" value="AAA"/>
    <property type="match status" value="2"/>
</dbReference>
<keyword evidence="7 11" id="KW-0067">ATP-binding</keyword>
<evidence type="ECO:0000256" key="9">
    <source>
        <dbReference type="ARBA" id="ARBA00023136"/>
    </source>
</evidence>
<keyword evidence="4" id="KW-1003">Cell membrane</keyword>
<dbReference type="GO" id="GO:0005524">
    <property type="term" value="F:ATP binding"/>
    <property type="evidence" value="ECO:0007669"/>
    <property type="project" value="UniProtKB-KW"/>
</dbReference>
<dbReference type="FunCoup" id="A0A1H8YW87">
    <property type="interactions" value="300"/>
</dbReference>
<sequence>MPLILDIQDLTIAFGDNPPVVDGVTFTLEAGEQLGVLGLSGSGKSMTALACLGLLPPEAKVIRGSINYYSREGQQTNLLALSEKEWSGFRAKEISLVFQEPLTALNPVHRVRKQLTEAIQKLLPGISTTEAREHHLREWLARVELPTEQHDRILSAYPHELSGGQRQRLLIALALLAEPGILFADEPTTALDTITETGILDLLARLRRELNMTTVFITHDLDVLRRTSDRLLVMRSGKIIREGKSKELITDSPEERSRLFRVPGEEKEVPRTLVKAKHHSPAPAASALTVSQLKVSYRGRAAWPWSLPEELLAVRSVNLHVDCGEWVALVGPSGCGKSSIARCLAGLVPKLSGEIKPPANGNIQLVFQDPFSSLNPSHTVLTALREVLQLGRSQDTAESLLAAVGLPATEYGERLPAALSGGQRQRVAIAKALAAGPGLLIADEAVSALDVPLRKDILALLNTIRQERNIGLLFISHDLKLVAQYADRVLVMEAGQIVEEGPAGQVLAKPESEMGKRLVATKE</sequence>
<comment type="similarity">
    <text evidence="2">Belongs to the ABC transporter superfamily.</text>
</comment>
<dbReference type="InterPro" id="IPR003439">
    <property type="entry name" value="ABC_transporter-like_ATP-bd"/>
</dbReference>
<feature type="domain" description="ABC transporter" evidence="10">
    <location>
        <begin position="290"/>
        <end position="519"/>
    </location>
</feature>
<dbReference type="GO" id="GO:0005886">
    <property type="term" value="C:plasma membrane"/>
    <property type="evidence" value="ECO:0007669"/>
    <property type="project" value="UniProtKB-SubCell"/>
</dbReference>
<dbReference type="Pfam" id="PF00005">
    <property type="entry name" value="ABC_tran"/>
    <property type="match status" value="2"/>
</dbReference>
<dbReference type="EMBL" id="FOFB01000001">
    <property type="protein sequence ID" value="SEP56321.1"/>
    <property type="molecule type" value="Genomic_DNA"/>
</dbReference>
<dbReference type="AlphaFoldDB" id="A0A1H8YW87"/>
<gene>
    <name evidence="11" type="ORF">SAMN05444359_10139</name>
</gene>
<keyword evidence="3" id="KW-0813">Transport</keyword>
<dbReference type="OrthoDB" id="9782239at2"/>
<dbReference type="InterPro" id="IPR017871">
    <property type="entry name" value="ABC_transporter-like_CS"/>
</dbReference>
<evidence type="ECO:0000256" key="6">
    <source>
        <dbReference type="ARBA" id="ARBA00022741"/>
    </source>
</evidence>
<feature type="domain" description="ABC transporter" evidence="10">
    <location>
        <begin position="5"/>
        <end position="261"/>
    </location>
</feature>
<protein>
    <submittedName>
        <fullName evidence="11">Peptide/nickel transport system ATP-binding protein</fullName>
    </submittedName>
</protein>
<dbReference type="InterPro" id="IPR027417">
    <property type="entry name" value="P-loop_NTPase"/>
</dbReference>
<evidence type="ECO:0000256" key="8">
    <source>
        <dbReference type="ARBA" id="ARBA00022967"/>
    </source>
</evidence>
<evidence type="ECO:0000313" key="11">
    <source>
        <dbReference type="EMBL" id="SEP56321.1"/>
    </source>
</evidence>
<dbReference type="InParanoid" id="A0A1H8YW87"/>
<dbReference type="PANTHER" id="PTHR43297:SF14">
    <property type="entry name" value="ATPASE AAA-TYPE CORE DOMAIN-CONTAINING PROTEIN"/>
    <property type="match status" value="1"/>
</dbReference>
<dbReference type="PROSITE" id="PS00211">
    <property type="entry name" value="ABC_TRANSPORTER_1"/>
    <property type="match status" value="2"/>
</dbReference>
<dbReference type="PROSITE" id="PS50893">
    <property type="entry name" value="ABC_TRANSPORTER_2"/>
    <property type="match status" value="2"/>
</dbReference>
<evidence type="ECO:0000256" key="2">
    <source>
        <dbReference type="ARBA" id="ARBA00005417"/>
    </source>
</evidence>
<evidence type="ECO:0000256" key="5">
    <source>
        <dbReference type="ARBA" id="ARBA00022519"/>
    </source>
</evidence>
<evidence type="ECO:0000256" key="1">
    <source>
        <dbReference type="ARBA" id="ARBA00004417"/>
    </source>
</evidence>
<reference evidence="12" key="1">
    <citation type="submission" date="2016-10" db="EMBL/GenBank/DDBJ databases">
        <authorList>
            <person name="Varghese N."/>
            <person name="Submissions S."/>
        </authorList>
    </citation>
    <scope>NUCLEOTIDE SEQUENCE [LARGE SCALE GENOMIC DNA]</scope>
    <source>
        <strain evidence="12">DSM 24740</strain>
    </source>
</reference>
<evidence type="ECO:0000256" key="4">
    <source>
        <dbReference type="ARBA" id="ARBA00022475"/>
    </source>
</evidence>
<evidence type="ECO:0000259" key="10">
    <source>
        <dbReference type="PROSITE" id="PS50893"/>
    </source>
</evidence>